<dbReference type="Gene3D" id="3.40.50.720">
    <property type="entry name" value="NAD(P)-binding Rossmann-like Domain"/>
    <property type="match status" value="1"/>
</dbReference>
<dbReference type="InterPro" id="IPR001509">
    <property type="entry name" value="Epimerase_deHydtase"/>
</dbReference>
<dbReference type="STRING" id="1791.GCA_001049355_02652"/>
<evidence type="ECO:0000313" key="3">
    <source>
        <dbReference type="Proteomes" id="UP000279306"/>
    </source>
</evidence>
<organism evidence="2 3">
    <name type="scientific">Mycolicibacterium aurum</name>
    <name type="common">Mycobacterium aurum</name>
    <dbReference type="NCBI Taxonomy" id="1791"/>
    <lineage>
        <taxon>Bacteria</taxon>
        <taxon>Bacillati</taxon>
        <taxon>Actinomycetota</taxon>
        <taxon>Actinomycetes</taxon>
        <taxon>Mycobacteriales</taxon>
        <taxon>Mycobacteriaceae</taxon>
        <taxon>Mycolicibacterium</taxon>
    </lineage>
</organism>
<accession>A0A448IG04</accession>
<dbReference type="InterPro" id="IPR036291">
    <property type="entry name" value="NAD(P)-bd_dom_sf"/>
</dbReference>
<dbReference type="Proteomes" id="UP000279306">
    <property type="component" value="Chromosome"/>
</dbReference>
<dbReference type="EMBL" id="LR134356">
    <property type="protein sequence ID" value="VEG51197.1"/>
    <property type="molecule type" value="Genomic_DNA"/>
</dbReference>
<proteinExistence type="predicted"/>
<sequence length="45" mass="4475">MSGTVPITGGCGLVGSATVRRLAELGRTVVVTDLETPTNQTAASS</sequence>
<protein>
    <submittedName>
        <fullName evidence="2">Nucleoside-diphosphate-sugar epimerase</fullName>
    </submittedName>
</protein>
<dbReference type="AlphaFoldDB" id="A0A448IG04"/>
<reference evidence="2 3" key="1">
    <citation type="submission" date="2018-12" db="EMBL/GenBank/DDBJ databases">
        <authorList>
            <consortium name="Pathogen Informatics"/>
        </authorList>
    </citation>
    <scope>NUCLEOTIDE SEQUENCE [LARGE SCALE GENOMIC DNA]</scope>
    <source>
        <strain evidence="2 3">NCTC10437</strain>
    </source>
</reference>
<dbReference type="Pfam" id="PF01370">
    <property type="entry name" value="Epimerase"/>
    <property type="match status" value="1"/>
</dbReference>
<name>A0A448IG04_MYCAU</name>
<dbReference type="KEGG" id="mauu:NCTC10437_00304"/>
<evidence type="ECO:0000259" key="1">
    <source>
        <dbReference type="Pfam" id="PF01370"/>
    </source>
</evidence>
<keyword evidence="3" id="KW-1185">Reference proteome</keyword>
<evidence type="ECO:0000313" key="2">
    <source>
        <dbReference type="EMBL" id="VEG51197.1"/>
    </source>
</evidence>
<feature type="domain" description="NAD-dependent epimerase/dehydratase" evidence="1">
    <location>
        <begin position="7"/>
        <end position="42"/>
    </location>
</feature>
<dbReference type="SUPFAM" id="SSF51735">
    <property type="entry name" value="NAD(P)-binding Rossmann-fold domains"/>
    <property type="match status" value="1"/>
</dbReference>
<gene>
    <name evidence="2" type="ORF">NCTC10437_00304</name>
</gene>